<feature type="transmembrane region" description="Helical" evidence="8">
    <location>
        <begin position="199"/>
        <end position="216"/>
    </location>
</feature>
<dbReference type="InterPro" id="IPR020846">
    <property type="entry name" value="MFS_dom"/>
</dbReference>
<evidence type="ECO:0000259" key="9">
    <source>
        <dbReference type="PROSITE" id="PS50850"/>
    </source>
</evidence>
<feature type="transmembrane region" description="Helical" evidence="8">
    <location>
        <begin position="140"/>
        <end position="160"/>
    </location>
</feature>
<evidence type="ECO:0000256" key="5">
    <source>
        <dbReference type="ARBA" id="ARBA00022989"/>
    </source>
</evidence>
<evidence type="ECO:0000313" key="10">
    <source>
        <dbReference type="EMBL" id="SNB73067.1"/>
    </source>
</evidence>
<feature type="transmembrane region" description="Helical" evidence="8">
    <location>
        <begin position="419"/>
        <end position="438"/>
    </location>
</feature>
<keyword evidence="3" id="KW-1003">Cell membrane</keyword>
<dbReference type="InParanoid" id="A0A212RKP3"/>
<name>A0A212RKP3_9CHLR</name>
<protein>
    <recommendedName>
        <fullName evidence="7">MFS-type drug efflux transporter P55</fullName>
    </recommendedName>
</protein>
<keyword evidence="11" id="KW-1185">Reference proteome</keyword>
<evidence type="ECO:0000313" key="11">
    <source>
        <dbReference type="Proteomes" id="UP000197025"/>
    </source>
</evidence>
<dbReference type="GO" id="GO:0005886">
    <property type="term" value="C:plasma membrane"/>
    <property type="evidence" value="ECO:0007669"/>
    <property type="project" value="UniProtKB-SubCell"/>
</dbReference>
<evidence type="ECO:0000256" key="3">
    <source>
        <dbReference type="ARBA" id="ARBA00022475"/>
    </source>
</evidence>
<evidence type="ECO:0000256" key="7">
    <source>
        <dbReference type="ARBA" id="ARBA00044273"/>
    </source>
</evidence>
<feature type="transmembrane region" description="Helical" evidence="8">
    <location>
        <begin position="323"/>
        <end position="341"/>
    </location>
</feature>
<proteinExistence type="predicted"/>
<feature type="transmembrane region" description="Helical" evidence="8">
    <location>
        <begin position="166"/>
        <end position="187"/>
    </location>
</feature>
<feature type="transmembrane region" description="Helical" evidence="8">
    <location>
        <begin position="378"/>
        <end position="399"/>
    </location>
</feature>
<keyword evidence="2" id="KW-0813">Transport</keyword>
<dbReference type="RefSeq" id="WP_088572144.1">
    <property type="nucleotide sequence ID" value="NZ_FYEK01000066.1"/>
</dbReference>
<comment type="subcellular location">
    <subcellularLocation>
        <location evidence="1">Cell membrane</location>
        <topology evidence="1">Multi-pass membrane protein</topology>
    </subcellularLocation>
</comment>
<keyword evidence="6 8" id="KW-0472">Membrane</keyword>
<dbReference type="OrthoDB" id="146256at2"/>
<gene>
    <name evidence="10" type="ORF">SAMN02746019_00017080</name>
</gene>
<dbReference type="Gene3D" id="1.20.1250.20">
    <property type="entry name" value="MFS general substrate transporter like domains"/>
    <property type="match status" value="1"/>
</dbReference>
<dbReference type="PROSITE" id="PS50850">
    <property type="entry name" value="MFS"/>
    <property type="match status" value="1"/>
</dbReference>
<feature type="transmembrane region" description="Helical" evidence="8">
    <location>
        <begin position="222"/>
        <end position="239"/>
    </location>
</feature>
<dbReference type="PROSITE" id="PS00217">
    <property type="entry name" value="SUGAR_TRANSPORT_2"/>
    <property type="match status" value="1"/>
</dbReference>
<dbReference type="Gene3D" id="1.20.1720.10">
    <property type="entry name" value="Multidrug resistance protein D"/>
    <property type="match status" value="1"/>
</dbReference>
<dbReference type="InterPro" id="IPR005829">
    <property type="entry name" value="Sugar_transporter_CS"/>
</dbReference>
<evidence type="ECO:0000256" key="4">
    <source>
        <dbReference type="ARBA" id="ARBA00022692"/>
    </source>
</evidence>
<feature type="domain" description="Major facilitator superfamily (MFS) profile" evidence="9">
    <location>
        <begin position="13"/>
        <end position="442"/>
    </location>
</feature>
<keyword evidence="4 8" id="KW-0812">Transmembrane</keyword>
<keyword evidence="5 8" id="KW-1133">Transmembrane helix</keyword>
<evidence type="ECO:0000256" key="2">
    <source>
        <dbReference type="ARBA" id="ARBA00022448"/>
    </source>
</evidence>
<feature type="transmembrane region" description="Helical" evidence="8">
    <location>
        <begin position="291"/>
        <end position="311"/>
    </location>
</feature>
<feature type="transmembrane region" description="Helical" evidence="8">
    <location>
        <begin position="347"/>
        <end position="369"/>
    </location>
</feature>
<dbReference type="FunFam" id="1.20.1720.10:FF:000004">
    <property type="entry name" value="EmrB/QacA family drug resistance transporter"/>
    <property type="match status" value="1"/>
</dbReference>
<feature type="transmembrane region" description="Helical" evidence="8">
    <location>
        <begin position="78"/>
        <end position="96"/>
    </location>
</feature>
<dbReference type="PANTHER" id="PTHR23501">
    <property type="entry name" value="MAJOR FACILITATOR SUPERFAMILY"/>
    <property type="match status" value="1"/>
</dbReference>
<dbReference type="InterPro" id="IPR011701">
    <property type="entry name" value="MFS"/>
</dbReference>
<dbReference type="PANTHER" id="PTHR23501:SF191">
    <property type="entry name" value="VACUOLAR BASIC AMINO ACID TRANSPORTER 4"/>
    <property type="match status" value="1"/>
</dbReference>
<accession>A0A212RKP3</accession>
<dbReference type="EMBL" id="FYEK01000066">
    <property type="protein sequence ID" value="SNB73067.1"/>
    <property type="molecule type" value="Genomic_DNA"/>
</dbReference>
<dbReference type="InterPro" id="IPR036259">
    <property type="entry name" value="MFS_trans_sf"/>
</dbReference>
<dbReference type="AlphaFoldDB" id="A0A212RKP3"/>
<dbReference type="Proteomes" id="UP000197025">
    <property type="component" value="Unassembled WGS sequence"/>
</dbReference>
<feature type="transmembrane region" description="Helical" evidence="8">
    <location>
        <begin position="48"/>
        <end position="66"/>
    </location>
</feature>
<dbReference type="Pfam" id="PF07690">
    <property type="entry name" value="MFS_1"/>
    <property type="match status" value="1"/>
</dbReference>
<reference evidence="11" key="1">
    <citation type="submission" date="2017-06" db="EMBL/GenBank/DDBJ databases">
        <authorList>
            <person name="Varghese N."/>
            <person name="Submissions S."/>
        </authorList>
    </citation>
    <scope>NUCLEOTIDE SEQUENCE [LARGE SCALE GENOMIC DNA]</scope>
    <source>
        <strain evidence="11">JAD2</strain>
    </source>
</reference>
<sequence length="462" mass="48680">MITSAVVSHRIRVTAGLILGLFLAALEATVVATAMPRVIRELGGVQLYSLPFALYLLMATVSGPIWGRASDLYGRRRLYLAAVLIFLLGSALSGAARSMGMLIATRTLQGLGGGGLQTLTFTLVGELYPLRERARVQGWISGVWGFSALVGPLIGGLIVDHFSWRWVFYLNLPFGIAALLLVGRGVPERVGHEAPRIDLSGAALFTLGAGALIYGLELESPGALIVAALSLILFVFVERSQELPLLPFPALRRPFAFRGFLGNLLGGMAFFGMTAYIPFFVQVARGQSATVGGLLLSPMTVGWTVSSVLAARWLPRWGPRPMARWGPLAMMAGFGLWALAWRAPLPVLALAGLIVGAGMGTVMLALLVCAQEEAPREVLGVVTAMLLFARNIGGSMGAAAMGAALGPALAAGGEVLLNAFWRVPALALVLAIGILLIGRGVPDLPASETPEISEPIEVRAVE</sequence>
<dbReference type="FunCoup" id="A0A212RKP3">
    <property type="interactions" value="309"/>
</dbReference>
<evidence type="ECO:0000256" key="1">
    <source>
        <dbReference type="ARBA" id="ARBA00004651"/>
    </source>
</evidence>
<organism evidence="10 11">
    <name type="scientific">Thermoflexus hugenholtzii JAD2</name>
    <dbReference type="NCBI Taxonomy" id="877466"/>
    <lineage>
        <taxon>Bacteria</taxon>
        <taxon>Bacillati</taxon>
        <taxon>Chloroflexota</taxon>
        <taxon>Thermoflexia</taxon>
        <taxon>Thermoflexales</taxon>
        <taxon>Thermoflexaceae</taxon>
        <taxon>Thermoflexus</taxon>
    </lineage>
</organism>
<dbReference type="SUPFAM" id="SSF103473">
    <property type="entry name" value="MFS general substrate transporter"/>
    <property type="match status" value="1"/>
</dbReference>
<dbReference type="GO" id="GO:0022857">
    <property type="term" value="F:transmembrane transporter activity"/>
    <property type="evidence" value="ECO:0007669"/>
    <property type="project" value="InterPro"/>
</dbReference>
<evidence type="ECO:0000256" key="8">
    <source>
        <dbReference type="SAM" id="Phobius"/>
    </source>
</evidence>
<feature type="transmembrane region" description="Helical" evidence="8">
    <location>
        <begin position="108"/>
        <end position="128"/>
    </location>
</feature>
<evidence type="ECO:0000256" key="6">
    <source>
        <dbReference type="ARBA" id="ARBA00023136"/>
    </source>
</evidence>
<feature type="transmembrane region" description="Helical" evidence="8">
    <location>
        <begin position="260"/>
        <end position="279"/>
    </location>
</feature>